<keyword evidence="1 3" id="KW-0808">Transferase</keyword>
<evidence type="ECO:0000313" key="3">
    <source>
        <dbReference type="EMBL" id="RNF83892.1"/>
    </source>
</evidence>
<dbReference type="Proteomes" id="UP000267049">
    <property type="component" value="Unassembled WGS sequence"/>
</dbReference>
<dbReference type="AlphaFoldDB" id="A0A3M8SZD2"/>
<feature type="binding site" evidence="1">
    <location>
        <begin position="56"/>
        <end position="63"/>
    </location>
    <ligand>
        <name>ATP</name>
        <dbReference type="ChEBI" id="CHEBI:30616"/>
    </ligand>
</feature>
<comment type="pathway">
    <text evidence="1">Cell wall biogenesis; peptidoglycan recycling.</text>
</comment>
<dbReference type="GO" id="GO:0005524">
    <property type="term" value="F:ATP binding"/>
    <property type="evidence" value="ECO:0007669"/>
    <property type="project" value="UniProtKB-UniRule"/>
</dbReference>
<proteinExistence type="inferred from homology"/>
<dbReference type="OrthoDB" id="9763949at2"/>
<dbReference type="NCBIfam" id="NF007139">
    <property type="entry name" value="PRK09585.1-3"/>
    <property type="match status" value="1"/>
</dbReference>
<keyword evidence="4" id="KW-1185">Reference proteome</keyword>
<dbReference type="UniPathway" id="UPA00544"/>
<keyword evidence="1" id="KW-0547">Nucleotide-binding</keyword>
<dbReference type="EMBL" id="RIBS01000004">
    <property type="protein sequence ID" value="RNF83892.1"/>
    <property type="molecule type" value="Genomic_DNA"/>
</dbReference>
<comment type="function">
    <text evidence="1">Catalyzes the specific phosphorylation of 1,6-anhydro-N-acetylmuramic acid (anhMurNAc) with the simultaneous cleavage of the 1,6-anhydro ring, generating MurNAc-6-P. Is required for the utilization of anhMurNAc either imported from the medium or derived from its own cell wall murein, and thus plays a role in cell wall recycling.</text>
</comment>
<dbReference type="GO" id="GO:0009254">
    <property type="term" value="P:peptidoglycan turnover"/>
    <property type="evidence" value="ECO:0007669"/>
    <property type="project" value="UniProtKB-UniRule"/>
</dbReference>
<keyword evidence="1 3" id="KW-0418">Kinase</keyword>
<comment type="pathway">
    <text evidence="1">Amino-sugar metabolism; 1,6-anhydro-N-acetylmuramate degradation.</text>
</comment>
<accession>A0A3M8SZD2</accession>
<dbReference type="PANTHER" id="PTHR30605:SF0">
    <property type="entry name" value="ANHYDRO-N-ACETYLMURAMIC ACID KINASE"/>
    <property type="match status" value="1"/>
</dbReference>
<dbReference type="Pfam" id="PF03702">
    <property type="entry name" value="AnmK"/>
    <property type="match status" value="1"/>
</dbReference>
<dbReference type="CDD" id="cd24050">
    <property type="entry name" value="ASKHA_NBD_ANMK"/>
    <property type="match status" value="1"/>
</dbReference>
<reference evidence="3 4" key="1">
    <citation type="submission" date="2018-11" db="EMBL/GenBank/DDBJ databases">
        <title>Lysobacter cryohumiis sp. nov., isolated from soil in the Tianshan Mountains, Xinjiang, China.</title>
        <authorList>
            <person name="Luo Y."/>
            <person name="Sheng H."/>
        </authorList>
    </citation>
    <scope>NUCLEOTIDE SEQUENCE [LARGE SCALE GENOMIC DNA]</scope>
    <source>
        <strain evidence="3 4">ZS60</strain>
    </source>
</reference>
<comment type="caution">
    <text evidence="3">The sequence shown here is derived from an EMBL/GenBank/DDBJ whole genome shotgun (WGS) entry which is preliminary data.</text>
</comment>
<dbReference type="UniPathway" id="UPA00343"/>
<dbReference type="EC" id="2.7.1.170" evidence="1"/>
<organism evidence="3 4">
    <name type="scientific">Montanilutibacter psychrotolerans</name>
    <dbReference type="NCBI Taxonomy" id="1327343"/>
    <lineage>
        <taxon>Bacteria</taxon>
        <taxon>Pseudomonadati</taxon>
        <taxon>Pseudomonadota</taxon>
        <taxon>Gammaproteobacteria</taxon>
        <taxon>Lysobacterales</taxon>
        <taxon>Lysobacteraceae</taxon>
        <taxon>Montanilutibacter</taxon>
    </lineage>
</organism>
<dbReference type="NCBIfam" id="NF007148">
    <property type="entry name" value="PRK09585.3-2"/>
    <property type="match status" value="1"/>
</dbReference>
<dbReference type="GO" id="GO:0006040">
    <property type="term" value="P:amino sugar metabolic process"/>
    <property type="evidence" value="ECO:0007669"/>
    <property type="project" value="InterPro"/>
</dbReference>
<name>A0A3M8SZD2_9GAMM</name>
<feature type="compositionally biased region" description="Low complexity" evidence="2">
    <location>
        <begin position="8"/>
        <end position="17"/>
    </location>
</feature>
<dbReference type="SUPFAM" id="SSF53067">
    <property type="entry name" value="Actin-like ATPase domain"/>
    <property type="match status" value="1"/>
</dbReference>
<dbReference type="GO" id="GO:0097175">
    <property type="term" value="P:1,6-anhydro-N-acetyl-beta-muramic acid catabolic process"/>
    <property type="evidence" value="ECO:0007669"/>
    <property type="project" value="UniProtKB-UniRule"/>
</dbReference>
<comment type="catalytic activity">
    <reaction evidence="1">
        <text>1,6-anhydro-N-acetyl-beta-muramate + ATP + H2O = N-acetyl-D-muramate 6-phosphate + ADP + H(+)</text>
        <dbReference type="Rhea" id="RHEA:24952"/>
        <dbReference type="ChEBI" id="CHEBI:15377"/>
        <dbReference type="ChEBI" id="CHEBI:15378"/>
        <dbReference type="ChEBI" id="CHEBI:30616"/>
        <dbReference type="ChEBI" id="CHEBI:58690"/>
        <dbReference type="ChEBI" id="CHEBI:58722"/>
        <dbReference type="ChEBI" id="CHEBI:456216"/>
        <dbReference type="EC" id="2.7.1.170"/>
    </reaction>
</comment>
<dbReference type="HAMAP" id="MF_01270">
    <property type="entry name" value="AnhMurNAc_kinase"/>
    <property type="match status" value="1"/>
</dbReference>
<dbReference type="GO" id="GO:0016773">
    <property type="term" value="F:phosphotransferase activity, alcohol group as acceptor"/>
    <property type="evidence" value="ECO:0007669"/>
    <property type="project" value="UniProtKB-UniRule"/>
</dbReference>
<keyword evidence="1" id="KW-0119">Carbohydrate metabolism</keyword>
<dbReference type="InterPro" id="IPR005338">
    <property type="entry name" value="Anhydro_N_Ac-Mur_kinase"/>
</dbReference>
<comment type="similarity">
    <text evidence="1">Belongs to the anhydro-N-acetylmuramic acid kinase family.</text>
</comment>
<evidence type="ECO:0000313" key="4">
    <source>
        <dbReference type="Proteomes" id="UP000267049"/>
    </source>
</evidence>
<dbReference type="Gene3D" id="3.30.420.40">
    <property type="match status" value="2"/>
</dbReference>
<feature type="region of interest" description="Disordered" evidence="2">
    <location>
        <begin position="1"/>
        <end position="41"/>
    </location>
</feature>
<keyword evidence="1" id="KW-0067">ATP-binding</keyword>
<evidence type="ECO:0000256" key="1">
    <source>
        <dbReference type="HAMAP-Rule" id="MF_01270"/>
    </source>
</evidence>
<protein>
    <recommendedName>
        <fullName evidence="1">Anhydro-N-acetylmuramic acid kinase</fullName>
        <ecNumber evidence="1">2.7.1.170</ecNumber>
    </recommendedName>
    <alternativeName>
        <fullName evidence="1">AnhMurNAc kinase</fullName>
    </alternativeName>
</protein>
<dbReference type="GO" id="GO:0016301">
    <property type="term" value="F:kinase activity"/>
    <property type="evidence" value="ECO:0007669"/>
    <property type="project" value="UniProtKB-KW"/>
</dbReference>
<sequence>MPHRSTPRRSPAAPRRGPASRRPDVAPGGAGPHAGPASAVPVGTPEAGLFVGLISGTSADGIDAALVRFNDGDATDTRCELLLGRTYPWQDTLRRRLVELGQGADARSLEELATLDVQVAEAFAAATAQLLDEADVAPSAVRAIGSHGQTVRHRPDGANLDGRHPFSWQIGDGGVIAERSGIATVADFRRRDVAAGGHGAPLVPAFHAALLQAPDEDRAVLNLGGIANYTLLPALASQHGGAVRGFDTGPANALMDAWCERHSGQPYDADGAFAASGEVDAALLARLLAEPWFALPPPKSTGREQFHLDWLQSRLTGNESARDVQATLLELTAVTVADALRAQQPATRRVIACGGGVRNSRVLAAIAAKLQGMALESTAQYGLDPDFVEAMAFAWLARQTVAGLPGNVPSVTGARGPRVLGVVHPAA</sequence>
<gene>
    <name evidence="1" type="primary">anmK</name>
    <name evidence="3" type="ORF">EER27_11105</name>
</gene>
<dbReference type="InterPro" id="IPR043129">
    <property type="entry name" value="ATPase_NBD"/>
</dbReference>
<dbReference type="PANTHER" id="PTHR30605">
    <property type="entry name" value="ANHYDRO-N-ACETYLMURAMIC ACID KINASE"/>
    <property type="match status" value="1"/>
</dbReference>
<evidence type="ECO:0000256" key="2">
    <source>
        <dbReference type="SAM" id="MobiDB-lite"/>
    </source>
</evidence>